<evidence type="ECO:0000256" key="2">
    <source>
        <dbReference type="ARBA" id="ARBA00022517"/>
    </source>
</evidence>
<keyword evidence="7" id="KW-1185">Reference proteome</keyword>
<dbReference type="HAMAP" id="MF_01077">
    <property type="entry name" value="RimP"/>
    <property type="match status" value="1"/>
</dbReference>
<dbReference type="RefSeq" id="WP_249699156.1">
    <property type="nucleotide sequence ID" value="NZ_JAMFLX010000009.1"/>
</dbReference>
<dbReference type="InterPro" id="IPR028998">
    <property type="entry name" value="RimP_C"/>
</dbReference>
<evidence type="ECO:0000313" key="6">
    <source>
        <dbReference type="EMBL" id="MCL6269982.1"/>
    </source>
</evidence>
<dbReference type="InterPro" id="IPR028989">
    <property type="entry name" value="RimP_N"/>
</dbReference>
<feature type="domain" description="Ribosome maturation factor RimP N-terminal" evidence="4">
    <location>
        <begin position="11"/>
        <end position="83"/>
    </location>
</feature>
<dbReference type="SUPFAM" id="SSF74942">
    <property type="entry name" value="YhbC-like, C-terminal domain"/>
    <property type="match status" value="1"/>
</dbReference>
<reference evidence="6 7" key="1">
    <citation type="submission" date="2022-05" db="EMBL/GenBank/DDBJ databases">
        <authorList>
            <person name="Park J.-S."/>
        </authorList>
    </citation>
    <scope>NUCLEOTIDE SEQUENCE [LARGE SCALE GENOMIC DNA]</scope>
    <source>
        <strain evidence="6 7">2012CJ34-2</strain>
    </source>
</reference>
<dbReference type="SUPFAM" id="SSF75420">
    <property type="entry name" value="YhbC-like, N-terminal domain"/>
    <property type="match status" value="1"/>
</dbReference>
<dbReference type="NCBIfam" id="NF000927">
    <property type="entry name" value="PRK00092.1-1"/>
    <property type="match status" value="1"/>
</dbReference>
<comment type="similarity">
    <text evidence="3">Belongs to the RimP family.</text>
</comment>
<proteinExistence type="inferred from homology"/>
<evidence type="ECO:0000259" key="4">
    <source>
        <dbReference type="Pfam" id="PF02576"/>
    </source>
</evidence>
<sequence>MAGKLEVLHELVEPVVVSLGCELWGIEFMSQGKQSKLRVFIDQESGVGLEECEKVSRQLSAVLDVEDPIASEYTLEVSSPGLDRPLFTLEQFAGYTGSQVNMRLRAPFEGRRKYQGVIRGVEGDEVVIVCDDHEYLFPFDSIDKANVIPQF</sequence>
<dbReference type="Proteomes" id="UP001203338">
    <property type="component" value="Unassembled WGS sequence"/>
</dbReference>
<dbReference type="Pfam" id="PF02576">
    <property type="entry name" value="RimP_N"/>
    <property type="match status" value="1"/>
</dbReference>
<feature type="domain" description="Ribosome maturation factor RimP C-terminal" evidence="5">
    <location>
        <begin position="86"/>
        <end position="151"/>
    </location>
</feature>
<evidence type="ECO:0000256" key="3">
    <source>
        <dbReference type="HAMAP-Rule" id="MF_01077"/>
    </source>
</evidence>
<dbReference type="Gene3D" id="3.30.300.70">
    <property type="entry name" value="RimP-like superfamily, N-terminal"/>
    <property type="match status" value="1"/>
</dbReference>
<name>A0ABT0PF28_9GAMM</name>
<organism evidence="6 7">
    <name type="scientific">Parendozoicomonas callyspongiae</name>
    <dbReference type="NCBI Taxonomy" id="2942213"/>
    <lineage>
        <taxon>Bacteria</taxon>
        <taxon>Pseudomonadati</taxon>
        <taxon>Pseudomonadota</taxon>
        <taxon>Gammaproteobacteria</taxon>
        <taxon>Oceanospirillales</taxon>
        <taxon>Endozoicomonadaceae</taxon>
        <taxon>Parendozoicomonas</taxon>
    </lineage>
</organism>
<protein>
    <recommendedName>
        <fullName evidence="3">Ribosome maturation factor RimP</fullName>
    </recommendedName>
</protein>
<accession>A0ABT0PF28</accession>
<dbReference type="EMBL" id="JAMFLX010000009">
    <property type="protein sequence ID" value="MCL6269982.1"/>
    <property type="molecule type" value="Genomic_DNA"/>
</dbReference>
<dbReference type="InterPro" id="IPR035956">
    <property type="entry name" value="RimP_N_sf"/>
</dbReference>
<dbReference type="PANTHER" id="PTHR33867:SF1">
    <property type="entry name" value="RIBOSOME MATURATION FACTOR RIMP"/>
    <property type="match status" value="1"/>
</dbReference>
<evidence type="ECO:0000313" key="7">
    <source>
        <dbReference type="Proteomes" id="UP001203338"/>
    </source>
</evidence>
<dbReference type="InterPro" id="IPR036847">
    <property type="entry name" value="RimP_C_sf"/>
</dbReference>
<comment type="subcellular location">
    <subcellularLocation>
        <location evidence="3">Cytoplasm</location>
    </subcellularLocation>
</comment>
<evidence type="ECO:0000259" key="5">
    <source>
        <dbReference type="Pfam" id="PF17384"/>
    </source>
</evidence>
<evidence type="ECO:0000256" key="1">
    <source>
        <dbReference type="ARBA" id="ARBA00022490"/>
    </source>
</evidence>
<keyword evidence="2 3" id="KW-0690">Ribosome biogenesis</keyword>
<keyword evidence="1 3" id="KW-0963">Cytoplasm</keyword>
<gene>
    <name evidence="3 6" type="primary">rimP</name>
    <name evidence="6" type="ORF">M3P05_08525</name>
</gene>
<dbReference type="CDD" id="cd01734">
    <property type="entry name" value="YlxS_C"/>
    <property type="match status" value="1"/>
</dbReference>
<dbReference type="PANTHER" id="PTHR33867">
    <property type="entry name" value="RIBOSOME MATURATION FACTOR RIMP"/>
    <property type="match status" value="1"/>
</dbReference>
<dbReference type="InterPro" id="IPR003728">
    <property type="entry name" value="Ribosome_maturation_RimP"/>
</dbReference>
<dbReference type="Pfam" id="PF17384">
    <property type="entry name" value="DUF150_C"/>
    <property type="match status" value="1"/>
</dbReference>
<comment type="function">
    <text evidence="3">Required for maturation of 30S ribosomal subunits.</text>
</comment>
<dbReference type="Gene3D" id="2.30.30.180">
    <property type="entry name" value="Ribosome maturation factor RimP, C-terminal domain"/>
    <property type="match status" value="1"/>
</dbReference>
<comment type="caution">
    <text evidence="6">The sequence shown here is derived from an EMBL/GenBank/DDBJ whole genome shotgun (WGS) entry which is preliminary data.</text>
</comment>